<name>A0A0M3HZB5_ASCLU</name>
<keyword evidence="1" id="KW-1185">Reference proteome</keyword>
<dbReference type="AlphaFoldDB" id="A0A0M3HZB5"/>
<dbReference type="WBParaSite" id="ALUE_0000901401-mRNA-1">
    <property type="protein sequence ID" value="ALUE_0000901401-mRNA-1"/>
    <property type="gene ID" value="ALUE_0000901401"/>
</dbReference>
<protein>
    <submittedName>
        <fullName evidence="2">Uncharacterized protein</fullName>
    </submittedName>
</protein>
<sequence>MGGYKAIWKAMHLSNEEHQGRKFSCAAIVGHRWEMIHPRQSHYGLAVPLTRINKSSAASAHISSGTILSLSVHMCLISSVVTVYDV</sequence>
<proteinExistence type="predicted"/>
<reference evidence="2" key="1">
    <citation type="submission" date="2017-02" db="UniProtKB">
        <authorList>
            <consortium name="WormBaseParasite"/>
        </authorList>
    </citation>
    <scope>IDENTIFICATION</scope>
</reference>
<evidence type="ECO:0000313" key="2">
    <source>
        <dbReference type="WBParaSite" id="ALUE_0000901401-mRNA-1"/>
    </source>
</evidence>
<accession>A0A0M3HZB5</accession>
<dbReference type="Proteomes" id="UP000036681">
    <property type="component" value="Unplaced"/>
</dbReference>
<organism evidence="1 2">
    <name type="scientific">Ascaris lumbricoides</name>
    <name type="common">Giant roundworm</name>
    <dbReference type="NCBI Taxonomy" id="6252"/>
    <lineage>
        <taxon>Eukaryota</taxon>
        <taxon>Metazoa</taxon>
        <taxon>Ecdysozoa</taxon>
        <taxon>Nematoda</taxon>
        <taxon>Chromadorea</taxon>
        <taxon>Rhabditida</taxon>
        <taxon>Spirurina</taxon>
        <taxon>Ascaridomorpha</taxon>
        <taxon>Ascaridoidea</taxon>
        <taxon>Ascarididae</taxon>
        <taxon>Ascaris</taxon>
    </lineage>
</organism>
<evidence type="ECO:0000313" key="1">
    <source>
        <dbReference type="Proteomes" id="UP000036681"/>
    </source>
</evidence>